<protein>
    <submittedName>
        <fullName evidence="6">Arylsulfatase</fullName>
        <ecNumber evidence="6">3.1.6.1</ecNumber>
    </submittedName>
</protein>
<dbReference type="Gene3D" id="3.40.720.10">
    <property type="entry name" value="Alkaline Phosphatase, subunit A"/>
    <property type="match status" value="1"/>
</dbReference>
<evidence type="ECO:0000256" key="3">
    <source>
        <dbReference type="ARBA" id="ARBA00022801"/>
    </source>
</evidence>
<dbReference type="Gene3D" id="3.30.1120.10">
    <property type="match status" value="1"/>
</dbReference>
<evidence type="ECO:0000256" key="2">
    <source>
        <dbReference type="ARBA" id="ARBA00022723"/>
    </source>
</evidence>
<dbReference type="GO" id="GO:0046872">
    <property type="term" value="F:metal ion binding"/>
    <property type="evidence" value="ECO:0007669"/>
    <property type="project" value="UniProtKB-KW"/>
</dbReference>
<comment type="similarity">
    <text evidence="1">Belongs to the sulfatase family.</text>
</comment>
<feature type="domain" description="Sulfatase N-terminal" evidence="5">
    <location>
        <begin position="84"/>
        <end position="493"/>
    </location>
</feature>
<accession>B3R8M3</accession>
<dbReference type="HOGENOM" id="CLU_006332_11_0_4"/>
<dbReference type="GO" id="GO:0004065">
    <property type="term" value="F:arylsulfatase activity"/>
    <property type="evidence" value="ECO:0007669"/>
    <property type="project" value="UniProtKB-EC"/>
</dbReference>
<dbReference type="KEGG" id="cti:RALTA_B0519"/>
<dbReference type="PANTHER" id="PTHR42693">
    <property type="entry name" value="ARYLSULFATASE FAMILY MEMBER"/>
    <property type="match status" value="1"/>
</dbReference>
<keyword evidence="4" id="KW-0106">Calcium</keyword>
<dbReference type="EC" id="3.1.6.1" evidence="6"/>
<dbReference type="EMBL" id="CU633750">
    <property type="protein sequence ID" value="CAQ71141.1"/>
    <property type="molecule type" value="Genomic_DNA"/>
</dbReference>
<evidence type="ECO:0000256" key="1">
    <source>
        <dbReference type="ARBA" id="ARBA00008779"/>
    </source>
</evidence>
<evidence type="ECO:0000313" key="7">
    <source>
        <dbReference type="Proteomes" id="UP000001692"/>
    </source>
</evidence>
<keyword evidence="7" id="KW-1185">Reference proteome</keyword>
<dbReference type="AlphaFoldDB" id="B3R8M3"/>
<dbReference type="Proteomes" id="UP000001692">
    <property type="component" value="Chromosome 2"/>
</dbReference>
<gene>
    <name evidence="6" type="ordered locus">RALTA_B0519</name>
</gene>
<dbReference type="SUPFAM" id="SSF53649">
    <property type="entry name" value="Alkaline phosphatase-like"/>
    <property type="match status" value="1"/>
</dbReference>
<evidence type="ECO:0000313" key="6">
    <source>
        <dbReference type="EMBL" id="CAQ71141.1"/>
    </source>
</evidence>
<evidence type="ECO:0000259" key="5">
    <source>
        <dbReference type="Pfam" id="PF00884"/>
    </source>
</evidence>
<reference evidence="6 7" key="1">
    <citation type="journal article" date="2008" name="Genome Res.">
        <title>Genome sequence of the beta-rhizobium Cupriavidus taiwanensis and comparative genomics of rhizobia.</title>
        <authorList>
            <person name="Amadou C."/>
            <person name="Pascal G."/>
            <person name="Mangenot S."/>
            <person name="Glew M."/>
            <person name="Bontemps C."/>
            <person name="Capela D."/>
            <person name="Carrere S."/>
            <person name="Cruveiller S."/>
            <person name="Dossat C."/>
            <person name="Lajus A."/>
            <person name="Marchetti M."/>
            <person name="Poinsot V."/>
            <person name="Rouy Z."/>
            <person name="Servin B."/>
            <person name="Saad M."/>
            <person name="Schenowitz C."/>
            <person name="Barbe V."/>
            <person name="Batut J."/>
            <person name="Medigue C."/>
            <person name="Masson-Boivin C."/>
        </authorList>
    </citation>
    <scope>NUCLEOTIDE SEQUENCE [LARGE SCALE GENOMIC DNA]</scope>
    <source>
        <strain evidence="7">DSM 17343 / BCRC 17206 / CCUG 44338 / CIP 107171 / LMG 19424 / R1</strain>
    </source>
</reference>
<dbReference type="InterPro" id="IPR017850">
    <property type="entry name" value="Alkaline_phosphatase_core_sf"/>
</dbReference>
<dbReference type="eggNOG" id="COG3119">
    <property type="taxonomic scope" value="Bacteria"/>
</dbReference>
<proteinExistence type="inferred from homology"/>
<organism evidence="6 7">
    <name type="scientific">Cupriavidus taiwanensis (strain DSM 17343 / BCRC 17206 / CCUG 44338 / CIP 107171 / LMG 19424 / R1)</name>
    <name type="common">Ralstonia taiwanensis (strain LMG 19424)</name>
    <dbReference type="NCBI Taxonomy" id="977880"/>
    <lineage>
        <taxon>Bacteria</taxon>
        <taxon>Pseudomonadati</taxon>
        <taxon>Pseudomonadota</taxon>
        <taxon>Betaproteobacteria</taxon>
        <taxon>Burkholderiales</taxon>
        <taxon>Burkholderiaceae</taxon>
        <taxon>Cupriavidus</taxon>
    </lineage>
</organism>
<dbReference type="PANTHER" id="PTHR42693:SF43">
    <property type="entry name" value="BLL2667 PROTEIN"/>
    <property type="match status" value="1"/>
</dbReference>
<dbReference type="InterPro" id="IPR000917">
    <property type="entry name" value="Sulfatase_N"/>
</dbReference>
<name>B3R8M3_CUPTR</name>
<dbReference type="InterPro" id="IPR024607">
    <property type="entry name" value="Sulfatase_CS"/>
</dbReference>
<evidence type="ECO:0000256" key="4">
    <source>
        <dbReference type="ARBA" id="ARBA00022837"/>
    </source>
</evidence>
<dbReference type="CDD" id="cd16025">
    <property type="entry name" value="PAS_like"/>
    <property type="match status" value="1"/>
</dbReference>
<keyword evidence="3 6" id="KW-0378">Hydrolase</keyword>
<dbReference type="PROSITE" id="PS00523">
    <property type="entry name" value="SULFATASE_1"/>
    <property type="match status" value="1"/>
</dbReference>
<sequence length="800" mass="86824">MPATRRDGNNAVAMPESCAAAVTRRRAGQRYRRTPMPFSQKFIATCLALAATPACLPAHAQQGPALAGADRAPAYQVKAPAGAPNVVIVLLDDVGFGAASTFGGPVQTPVLESLAREGLRYNNFHTTAICSPTRSALLTGRNAHATGIGAVANVADERPGYSSFHTKDTATIAEVLRQSGYNTAAFGKWHQTPDWELSPSGPFDRWPTGEGFERFYGFHGGETDQYEPSLYDGTTPVMRPPGRDYHLSADLADKAIDWLRVQHAVTPDKPVFLYFAPGAAHAPLQAPKAWIEPYRGKFDQGWDRLREEIFARQKALGVIPANTQLTARMPDLPAWDTLTPDQKRVASRLMEVYAGFLEHADAQVGRLVEALKASGQFDNTMFFYIVGDNGASAEGGLPGSASYFAPVQGLPESDATRLAQLDALGGPGTYPHYPAGWAWALDTPFKWTKAVASHLGGTRNPMVVTWPRHAPRGGLRSQFGHVNDIVPTILEAAKLPAPAVVNGIAQKPMDGVSLLYSFADARAATRHTTQYFEVFGHRALYQDGWMASAFHSRRPWTVIDYGQKKFEDDRWELYDLNTDFSQAQDLAQREPARLARMQALFQDEAQRNQVLPLRNMSPNQAGTLPSLSAGRTSMTFRQGVVGVPESALPKTYNRSWSVSATIDAGERARGVIATLGGHSAGWSLYLDDAGVPVFSYRLFNLKTVALRGPAPLTAGRHQLRFDFSYDGGGYARGADLQLMVDGKPAGKDRLPASPPGFYTIDETFDVGIDHGSAAGDYPADALPGYAFSGGRIEQVSIDLR</sequence>
<keyword evidence="2" id="KW-0479">Metal-binding</keyword>
<dbReference type="Pfam" id="PF00884">
    <property type="entry name" value="Sulfatase"/>
    <property type="match status" value="1"/>
</dbReference>
<dbReference type="InterPro" id="IPR050738">
    <property type="entry name" value="Sulfatase"/>
</dbReference>